<organism evidence="3 4">
    <name type="scientific">Floridaenema aerugineum BLCC-F46</name>
    <dbReference type="NCBI Taxonomy" id="3153654"/>
    <lineage>
        <taxon>Bacteria</taxon>
        <taxon>Bacillati</taxon>
        <taxon>Cyanobacteriota</taxon>
        <taxon>Cyanophyceae</taxon>
        <taxon>Oscillatoriophycideae</taxon>
        <taxon>Aerosakkonematales</taxon>
        <taxon>Aerosakkonemataceae</taxon>
        <taxon>Floridanema</taxon>
        <taxon>Floridanema aerugineum</taxon>
    </lineage>
</organism>
<evidence type="ECO:0000256" key="1">
    <source>
        <dbReference type="ARBA" id="ARBA00008580"/>
    </source>
</evidence>
<proteinExistence type="inferred from homology"/>
<accession>A0ABV4X8D0</accession>
<keyword evidence="4" id="KW-1185">Reference proteome</keyword>
<dbReference type="InterPro" id="IPR038296">
    <property type="entry name" value="ParD_sf"/>
</dbReference>
<dbReference type="RefSeq" id="WP_413272099.1">
    <property type="nucleotide sequence ID" value="NZ_JBHFNQ010000146.1"/>
</dbReference>
<dbReference type="EMBL" id="JBHFNQ010000146">
    <property type="protein sequence ID" value="MFB2879048.1"/>
    <property type="molecule type" value="Genomic_DNA"/>
</dbReference>
<dbReference type="InterPro" id="IPR010985">
    <property type="entry name" value="Ribbon_hlx_hlx"/>
</dbReference>
<evidence type="ECO:0000256" key="2">
    <source>
        <dbReference type="ARBA" id="ARBA00022649"/>
    </source>
</evidence>
<dbReference type="Pfam" id="PF03693">
    <property type="entry name" value="ParD_antitoxin"/>
    <property type="match status" value="1"/>
</dbReference>
<keyword evidence="2" id="KW-1277">Toxin-antitoxin system</keyword>
<dbReference type="PANTHER" id="PTHR36582">
    <property type="entry name" value="ANTITOXIN PARD"/>
    <property type="match status" value="1"/>
</dbReference>
<dbReference type="NCBIfam" id="TIGR02606">
    <property type="entry name" value="antidote_CC2985"/>
    <property type="match status" value="1"/>
</dbReference>
<gene>
    <name evidence="3" type="ORF">ACE1CC_19520</name>
</gene>
<comment type="caution">
    <text evidence="3">The sequence shown here is derived from an EMBL/GenBank/DDBJ whole genome shotgun (WGS) entry which is preliminary data.</text>
</comment>
<comment type="similarity">
    <text evidence="1">Belongs to the ParD antitoxin family.</text>
</comment>
<protein>
    <submittedName>
        <fullName evidence="3">Type II toxin-antitoxin system ParD family antitoxin</fullName>
    </submittedName>
</protein>
<reference evidence="3 4" key="1">
    <citation type="submission" date="2024-09" db="EMBL/GenBank/DDBJ databases">
        <title>Floridaenema gen nov. (Aerosakkonemataceae, Aerosakkonematales ord. nov., Cyanobacteria) from benthic tropical and subtropical fresh waters, with the description of four new species.</title>
        <authorList>
            <person name="Moretto J.A."/>
            <person name="Berthold D.E."/>
            <person name="Lefler F.W."/>
            <person name="Huang I.-S."/>
            <person name="Laughinghouse H. IV."/>
        </authorList>
    </citation>
    <scope>NUCLEOTIDE SEQUENCE [LARGE SCALE GENOMIC DNA]</scope>
    <source>
        <strain evidence="3 4">BLCC-F46</strain>
    </source>
</reference>
<sequence length="89" mass="10105">MNISLSSEIEKFIASQVESGKYSSAQEVIVAGIRLLEERERIYKGRFEELKKEIMLGVEASERGEVVDGETVFSQLQQKLQQRRVDSGL</sequence>
<evidence type="ECO:0000313" key="3">
    <source>
        <dbReference type="EMBL" id="MFB2879048.1"/>
    </source>
</evidence>
<evidence type="ECO:0000313" key="4">
    <source>
        <dbReference type="Proteomes" id="UP001576774"/>
    </source>
</evidence>
<dbReference type="Gene3D" id="6.10.10.120">
    <property type="entry name" value="Antitoxin ParD1-like"/>
    <property type="match status" value="1"/>
</dbReference>
<name>A0ABV4X8D0_9CYAN</name>
<dbReference type="PANTHER" id="PTHR36582:SF2">
    <property type="entry name" value="ANTITOXIN PARD"/>
    <property type="match status" value="1"/>
</dbReference>
<dbReference type="SUPFAM" id="SSF47598">
    <property type="entry name" value="Ribbon-helix-helix"/>
    <property type="match status" value="1"/>
</dbReference>
<dbReference type="Proteomes" id="UP001576774">
    <property type="component" value="Unassembled WGS sequence"/>
</dbReference>
<dbReference type="InterPro" id="IPR022789">
    <property type="entry name" value="ParD"/>
</dbReference>